<feature type="compositionally biased region" description="Low complexity" evidence="8">
    <location>
        <begin position="683"/>
        <end position="703"/>
    </location>
</feature>
<keyword evidence="12" id="KW-1185">Reference proteome</keyword>
<dbReference type="InterPro" id="IPR043502">
    <property type="entry name" value="DNA/RNA_pol_sf"/>
</dbReference>
<evidence type="ECO:0000313" key="12">
    <source>
        <dbReference type="Proteomes" id="UP001642540"/>
    </source>
</evidence>
<evidence type="ECO:0000256" key="3">
    <source>
        <dbReference type="ARBA" id="ARBA00022695"/>
    </source>
</evidence>
<feature type="region of interest" description="Disordered" evidence="8">
    <location>
        <begin position="682"/>
        <end position="771"/>
    </location>
</feature>
<dbReference type="CDD" id="cd09274">
    <property type="entry name" value="RNase_HI_RT_Ty3"/>
    <property type="match status" value="1"/>
</dbReference>
<feature type="domain" description="Integrase catalytic" evidence="10">
    <location>
        <begin position="439"/>
        <end position="598"/>
    </location>
</feature>
<keyword evidence="7" id="KW-0695">RNA-directed DNA polymerase</keyword>
<keyword evidence="4" id="KW-0540">Nuclease</keyword>
<organism evidence="11 12">
    <name type="scientific">Orchesella dallaii</name>
    <dbReference type="NCBI Taxonomy" id="48710"/>
    <lineage>
        <taxon>Eukaryota</taxon>
        <taxon>Metazoa</taxon>
        <taxon>Ecdysozoa</taxon>
        <taxon>Arthropoda</taxon>
        <taxon>Hexapoda</taxon>
        <taxon>Collembola</taxon>
        <taxon>Entomobryomorpha</taxon>
        <taxon>Entomobryoidea</taxon>
        <taxon>Orchesellidae</taxon>
        <taxon>Orchesellinae</taxon>
        <taxon>Orchesella</taxon>
    </lineage>
</organism>
<proteinExistence type="predicted"/>
<dbReference type="Pfam" id="PF00665">
    <property type="entry name" value="rve"/>
    <property type="match status" value="1"/>
</dbReference>
<dbReference type="Pfam" id="PF17921">
    <property type="entry name" value="Integrase_H2C2"/>
    <property type="match status" value="1"/>
</dbReference>
<evidence type="ECO:0000259" key="9">
    <source>
        <dbReference type="PROSITE" id="PS50878"/>
    </source>
</evidence>
<dbReference type="PANTHER" id="PTHR37984:SF5">
    <property type="entry name" value="PROTEIN NYNRIN-LIKE"/>
    <property type="match status" value="1"/>
</dbReference>
<evidence type="ECO:0000259" key="10">
    <source>
        <dbReference type="PROSITE" id="PS50994"/>
    </source>
</evidence>
<dbReference type="EC" id="2.7.7.49" evidence="1"/>
<evidence type="ECO:0000256" key="2">
    <source>
        <dbReference type="ARBA" id="ARBA00022679"/>
    </source>
</evidence>
<comment type="caution">
    <text evidence="11">The sequence shown here is derived from an EMBL/GenBank/DDBJ whole genome shotgun (WGS) entry which is preliminary data.</text>
</comment>
<keyword evidence="5" id="KW-0255">Endonuclease</keyword>
<dbReference type="InterPro" id="IPR041588">
    <property type="entry name" value="Integrase_H2C2"/>
</dbReference>
<dbReference type="InterPro" id="IPR043128">
    <property type="entry name" value="Rev_trsase/Diguanyl_cyclase"/>
</dbReference>
<dbReference type="Gene3D" id="3.30.70.270">
    <property type="match status" value="2"/>
</dbReference>
<feature type="domain" description="Reverse transcriptase" evidence="9">
    <location>
        <begin position="1"/>
        <end position="62"/>
    </location>
</feature>
<dbReference type="PROSITE" id="PS50994">
    <property type="entry name" value="INTEGRASE"/>
    <property type="match status" value="1"/>
</dbReference>
<dbReference type="PROSITE" id="PS50878">
    <property type="entry name" value="RT_POL"/>
    <property type="match status" value="1"/>
</dbReference>
<dbReference type="Proteomes" id="UP001642540">
    <property type="component" value="Unassembled WGS sequence"/>
</dbReference>
<evidence type="ECO:0000256" key="1">
    <source>
        <dbReference type="ARBA" id="ARBA00012493"/>
    </source>
</evidence>
<keyword evidence="6" id="KW-0378">Hydrolase</keyword>
<dbReference type="InterPro" id="IPR012337">
    <property type="entry name" value="RNaseH-like_sf"/>
</dbReference>
<dbReference type="SUPFAM" id="SSF56672">
    <property type="entry name" value="DNA/RNA polymerases"/>
    <property type="match status" value="1"/>
</dbReference>
<sequence>MLQGIADADSYIDDVLCGGKQNSDSIITLKAVFQRIREYNYFLSKEKCEFLQDNVEFLGHILSKRGVHTSPRRIEAMIAIQRPQTVTELKSFLGLVNFYGKFVHNFADFCEPLYKLTRSNVEWQWTKSCDRAFERVKQVLSSSETLVHFDPQLPIGISCDASSKGLGCVLFHRVMINNKPVEKAIAYGSRIMSTTEQNYSQIEKEGLSIMFGLKKFYKFLCGRRFTLITDHKPLLAIFGSKSHLQSYAAARLHRWSIFMSQFEYDIQYRSTAEHGNADALSRLPTTTAPVEDDDSHEVNLIAQENMEILPVTSGVIRNSTAKDPILSRVLSFTQSKWPTKLSTEDAHLQPYFTRRHELSTQQGVLLWGIRVVIPTSIRKKLLDSLHETHAGIVRMKAHARQYIWWPSIDNNIEVIAKSCVECCSSRADPPSAPLHPWQFPERPWQRLHVDLAGPFLGKMFRIIVDSHSKWPEVYDLNVNTTSTSVLRKLSDSFVRFGIPEQLVSDNGSQFVSAEFQRFCKNNGIRHITSSAYHPRTNGEAERFIQTFKRAMLASKDDLTCRLQRFLFSCRCTPHATTGSSPSELLLGRKPRSLLDLVRPDVKQTVAAAQARQEESYNHRVKSRSFEEGEEVWVKTYSKNQSKWSLGKIVKFQDPVSFLVDVGGQVYKRHVDQLYQAMRFQLTPQSSPDPSSPSPSSSSPPSCESSHERQCKSEPTSPLKVEAKAQQHSSVPVPQPIDPEVENPPNTRPRRKVKAPERFGYQDLGRPRHHSK</sequence>
<dbReference type="InterPro" id="IPR050951">
    <property type="entry name" value="Retrovirus_Pol_polyprotein"/>
</dbReference>
<dbReference type="Pfam" id="PF17917">
    <property type="entry name" value="RT_RNaseH"/>
    <property type="match status" value="1"/>
</dbReference>
<evidence type="ECO:0000256" key="4">
    <source>
        <dbReference type="ARBA" id="ARBA00022722"/>
    </source>
</evidence>
<reference evidence="11 12" key="1">
    <citation type="submission" date="2024-08" db="EMBL/GenBank/DDBJ databases">
        <authorList>
            <person name="Cucini C."/>
            <person name="Frati F."/>
        </authorList>
    </citation>
    <scope>NUCLEOTIDE SEQUENCE [LARGE SCALE GENOMIC DNA]</scope>
</reference>
<dbReference type="EMBL" id="CAXLJM020000110">
    <property type="protein sequence ID" value="CAL8136112.1"/>
    <property type="molecule type" value="Genomic_DNA"/>
</dbReference>
<protein>
    <recommendedName>
        <fullName evidence="1">RNA-directed DNA polymerase</fullName>
        <ecNumber evidence="1">2.7.7.49</ecNumber>
    </recommendedName>
</protein>
<dbReference type="Gene3D" id="3.30.420.10">
    <property type="entry name" value="Ribonuclease H-like superfamily/Ribonuclease H"/>
    <property type="match status" value="1"/>
</dbReference>
<keyword evidence="3" id="KW-0548">Nucleotidyltransferase</keyword>
<keyword evidence="2" id="KW-0808">Transferase</keyword>
<dbReference type="Pfam" id="PF00078">
    <property type="entry name" value="RVT_1"/>
    <property type="match status" value="1"/>
</dbReference>
<evidence type="ECO:0000256" key="7">
    <source>
        <dbReference type="ARBA" id="ARBA00022918"/>
    </source>
</evidence>
<gene>
    <name evidence="11" type="ORF">ODALV1_LOCUS26293</name>
</gene>
<evidence type="ECO:0000256" key="8">
    <source>
        <dbReference type="SAM" id="MobiDB-lite"/>
    </source>
</evidence>
<dbReference type="InterPro" id="IPR000477">
    <property type="entry name" value="RT_dom"/>
</dbReference>
<evidence type="ECO:0000256" key="6">
    <source>
        <dbReference type="ARBA" id="ARBA00022801"/>
    </source>
</evidence>
<evidence type="ECO:0000313" key="11">
    <source>
        <dbReference type="EMBL" id="CAL8136112.1"/>
    </source>
</evidence>
<evidence type="ECO:0000256" key="5">
    <source>
        <dbReference type="ARBA" id="ARBA00022759"/>
    </source>
</evidence>
<dbReference type="Gene3D" id="1.10.340.70">
    <property type="match status" value="1"/>
</dbReference>
<dbReference type="InterPro" id="IPR001584">
    <property type="entry name" value="Integrase_cat-core"/>
</dbReference>
<accession>A0ABP1RUG3</accession>
<dbReference type="PANTHER" id="PTHR37984">
    <property type="entry name" value="PROTEIN CBG26694"/>
    <property type="match status" value="1"/>
</dbReference>
<dbReference type="InterPro" id="IPR041373">
    <property type="entry name" value="RT_RNaseH"/>
</dbReference>
<name>A0ABP1RUG3_9HEXA</name>
<dbReference type="SUPFAM" id="SSF53098">
    <property type="entry name" value="Ribonuclease H-like"/>
    <property type="match status" value="1"/>
</dbReference>
<dbReference type="InterPro" id="IPR036397">
    <property type="entry name" value="RNaseH_sf"/>
</dbReference>